<dbReference type="SUPFAM" id="SSF144083">
    <property type="entry name" value="Magnesium transport protein CorA, transmembrane region"/>
    <property type="match status" value="1"/>
</dbReference>
<evidence type="ECO:0000313" key="6">
    <source>
        <dbReference type="EMBL" id="KAK0701427.1"/>
    </source>
</evidence>
<keyword evidence="2 5" id="KW-0812">Transmembrane</keyword>
<feature type="transmembrane region" description="Helical" evidence="5">
    <location>
        <begin position="340"/>
        <end position="364"/>
    </location>
</feature>
<dbReference type="GO" id="GO:0050897">
    <property type="term" value="F:cobalt ion binding"/>
    <property type="evidence" value="ECO:0007669"/>
    <property type="project" value="TreeGrafter"/>
</dbReference>
<evidence type="ECO:0000256" key="5">
    <source>
        <dbReference type="SAM" id="Phobius"/>
    </source>
</evidence>
<dbReference type="EMBL" id="JAUKTV010000028">
    <property type="protein sequence ID" value="KAK0701427.1"/>
    <property type="molecule type" value="Genomic_DNA"/>
</dbReference>
<dbReference type="PANTHER" id="PTHR46494">
    <property type="entry name" value="CORA FAMILY METAL ION TRANSPORTER (EUROFUNG)"/>
    <property type="match status" value="1"/>
</dbReference>
<evidence type="ECO:0000256" key="2">
    <source>
        <dbReference type="ARBA" id="ARBA00022692"/>
    </source>
</evidence>
<organism evidence="6 7">
    <name type="scientific">Apiosordaria backusii</name>
    <dbReference type="NCBI Taxonomy" id="314023"/>
    <lineage>
        <taxon>Eukaryota</taxon>
        <taxon>Fungi</taxon>
        <taxon>Dikarya</taxon>
        <taxon>Ascomycota</taxon>
        <taxon>Pezizomycotina</taxon>
        <taxon>Sordariomycetes</taxon>
        <taxon>Sordariomycetidae</taxon>
        <taxon>Sordariales</taxon>
        <taxon>Lasiosphaeriaceae</taxon>
        <taxon>Apiosordaria</taxon>
    </lineage>
</organism>
<dbReference type="PANTHER" id="PTHR46494:SF3">
    <property type="entry name" value="ZINC TRANSPORT PROTEIN ZNTB"/>
    <property type="match status" value="1"/>
</dbReference>
<evidence type="ECO:0000256" key="3">
    <source>
        <dbReference type="ARBA" id="ARBA00022989"/>
    </source>
</evidence>
<dbReference type="Proteomes" id="UP001172159">
    <property type="component" value="Unassembled WGS sequence"/>
</dbReference>
<proteinExistence type="predicted"/>
<sequence length="467" mass="54444">VYESRVSFFNKADLVFKFFFPPDLEVPTVDRFWGIVHSLIEHPALEEADPTEPRSMEANKIRRELIIQKLALQRTELTRIFDRQAADLLSFNEIFSHARSSDFKKIHTPWLMVDAWIHILLGLAIFPKSTTRSEFLMDSGLSSIRQGVDEMIKSVANSWERTLFDRSVLLPMELVSLMSMKLLRDVTPGLPDISETYSSYLDVIESDITTKKSSRTHEYKLGRLKQEMSIVQWTVAWQKSIFDAMTQSSTRSWKIQPRSANPFAPASHAHRGLYRDVYPSHPAADDKTAPHGFRQLMIDENMDFLDRRDKEFNELRSHAAHLEEFNRNKLDTTRDRQERAIYAFTIVTIIFLPLSSIASIFGMNSSDVRDMELGQWAYWATAVPVTICVIFLGLWWTGEMGNVIRSVVEWFRSLGDQQRYGRRWKETREDMVPMMPYSSVADRIETRPTSWREKGRYVVEGARRRRR</sequence>
<keyword evidence="4 5" id="KW-0472">Membrane</keyword>
<dbReference type="GO" id="GO:0005886">
    <property type="term" value="C:plasma membrane"/>
    <property type="evidence" value="ECO:0007669"/>
    <property type="project" value="UniProtKB-SubCell"/>
</dbReference>
<dbReference type="GO" id="GO:0000287">
    <property type="term" value="F:magnesium ion binding"/>
    <property type="evidence" value="ECO:0007669"/>
    <property type="project" value="TreeGrafter"/>
</dbReference>
<dbReference type="Pfam" id="PF01544">
    <property type="entry name" value="CorA"/>
    <property type="match status" value="1"/>
</dbReference>
<comment type="subcellular location">
    <subcellularLocation>
        <location evidence="1">Cell membrane</location>
        <topology evidence="1">Multi-pass membrane protein</topology>
    </subcellularLocation>
</comment>
<dbReference type="GO" id="GO:0015095">
    <property type="term" value="F:magnesium ion transmembrane transporter activity"/>
    <property type="evidence" value="ECO:0007669"/>
    <property type="project" value="TreeGrafter"/>
</dbReference>
<dbReference type="GO" id="GO:0015087">
    <property type="term" value="F:cobalt ion transmembrane transporter activity"/>
    <property type="evidence" value="ECO:0007669"/>
    <property type="project" value="TreeGrafter"/>
</dbReference>
<protein>
    <recommendedName>
        <fullName evidence="8">Mg2+ transporter protein, CorA-like/Zinc transport protein ZntB</fullName>
    </recommendedName>
</protein>
<accession>A0AA39ZPU6</accession>
<feature type="non-terminal residue" evidence="6">
    <location>
        <position position="1"/>
    </location>
</feature>
<keyword evidence="7" id="KW-1185">Reference proteome</keyword>
<evidence type="ECO:0000256" key="4">
    <source>
        <dbReference type="ARBA" id="ARBA00023136"/>
    </source>
</evidence>
<dbReference type="Gene3D" id="1.20.58.340">
    <property type="entry name" value="Magnesium transport protein CorA, transmembrane region"/>
    <property type="match status" value="1"/>
</dbReference>
<gene>
    <name evidence="6" type="ORF">B0T21DRAFT_300433</name>
</gene>
<dbReference type="AlphaFoldDB" id="A0AA39ZPU6"/>
<reference evidence="6" key="1">
    <citation type="submission" date="2023-06" db="EMBL/GenBank/DDBJ databases">
        <title>Genome-scale phylogeny and comparative genomics of the fungal order Sordariales.</title>
        <authorList>
            <consortium name="Lawrence Berkeley National Laboratory"/>
            <person name="Hensen N."/>
            <person name="Bonometti L."/>
            <person name="Westerberg I."/>
            <person name="Brannstrom I.O."/>
            <person name="Guillou S."/>
            <person name="Cros-Aarteil S."/>
            <person name="Calhoun S."/>
            <person name="Haridas S."/>
            <person name="Kuo A."/>
            <person name="Mondo S."/>
            <person name="Pangilinan J."/>
            <person name="Riley R."/>
            <person name="Labutti K."/>
            <person name="Andreopoulos B."/>
            <person name="Lipzen A."/>
            <person name="Chen C."/>
            <person name="Yanf M."/>
            <person name="Daum C."/>
            <person name="Ng V."/>
            <person name="Clum A."/>
            <person name="Steindorff A."/>
            <person name="Ohm R."/>
            <person name="Martin F."/>
            <person name="Silar P."/>
            <person name="Natvig D."/>
            <person name="Lalanne C."/>
            <person name="Gautier V."/>
            <person name="Ament-Velasquez S.L."/>
            <person name="Kruys A."/>
            <person name="Hutchinson M.I."/>
            <person name="Powell A.J."/>
            <person name="Barry K."/>
            <person name="Miller A.N."/>
            <person name="Grigoriev I.V."/>
            <person name="Debuchy R."/>
            <person name="Gladieux P."/>
            <person name="Thoren M.H."/>
            <person name="Johannesson H."/>
        </authorList>
    </citation>
    <scope>NUCLEOTIDE SEQUENCE</scope>
    <source>
        <strain evidence="6">CBS 540.89</strain>
    </source>
</reference>
<name>A0AA39ZPU6_9PEZI</name>
<evidence type="ECO:0000313" key="7">
    <source>
        <dbReference type="Proteomes" id="UP001172159"/>
    </source>
</evidence>
<evidence type="ECO:0000256" key="1">
    <source>
        <dbReference type="ARBA" id="ARBA00004651"/>
    </source>
</evidence>
<keyword evidence="3 5" id="KW-1133">Transmembrane helix</keyword>
<comment type="caution">
    <text evidence="6">The sequence shown here is derived from an EMBL/GenBank/DDBJ whole genome shotgun (WGS) entry which is preliminary data.</text>
</comment>
<dbReference type="InterPro" id="IPR002523">
    <property type="entry name" value="MgTranspt_CorA/ZnTranspt_ZntB"/>
</dbReference>
<evidence type="ECO:0008006" key="8">
    <source>
        <dbReference type="Google" id="ProtNLM"/>
    </source>
</evidence>
<feature type="transmembrane region" description="Helical" evidence="5">
    <location>
        <begin position="376"/>
        <end position="396"/>
    </location>
</feature>
<dbReference type="InterPro" id="IPR045863">
    <property type="entry name" value="CorA_TM1_TM2"/>
</dbReference>